<dbReference type="NCBIfam" id="TIGR04223">
    <property type="entry name" value="quorum_AgrD"/>
    <property type="match status" value="1"/>
</dbReference>
<dbReference type="RefSeq" id="WP_055262693.1">
    <property type="nucleotide sequence ID" value="NZ_JADMYF010000003.1"/>
</dbReference>
<comment type="caution">
    <text evidence="1">The sequence shown here is derived from an EMBL/GenBank/DDBJ whole genome shotgun (WGS) entry which is preliminary data.</text>
</comment>
<gene>
    <name evidence="1" type="ORF">GMD30_09445</name>
</gene>
<evidence type="ECO:0000313" key="1">
    <source>
        <dbReference type="EMBL" id="MTR81915.1"/>
    </source>
</evidence>
<dbReference type="InterPro" id="IPR009229">
    <property type="entry name" value="AgrD"/>
</dbReference>
<evidence type="ECO:0000313" key="2">
    <source>
        <dbReference type="Proteomes" id="UP000446657"/>
    </source>
</evidence>
<organism evidence="1 2">
    <name type="scientific">Roseburia faecis</name>
    <dbReference type="NCBI Taxonomy" id="301302"/>
    <lineage>
        <taxon>Bacteria</taxon>
        <taxon>Bacillati</taxon>
        <taxon>Bacillota</taxon>
        <taxon>Clostridia</taxon>
        <taxon>Lachnospirales</taxon>
        <taxon>Lachnospiraceae</taxon>
        <taxon>Roseburia</taxon>
    </lineage>
</organism>
<dbReference type="EMBL" id="WNAL01000017">
    <property type="protein sequence ID" value="MTR81915.1"/>
    <property type="molecule type" value="Genomic_DNA"/>
</dbReference>
<dbReference type="AlphaFoldDB" id="A0A844KN27"/>
<sequence>MLPINYLHERKTMIKSKKNTIGIVKDTICKIALKKANTNCLSLMYEPPKPKCTWYQPQDQHYLHSNKKGGN</sequence>
<accession>A0A844KN27</accession>
<name>A0A844KN27_9FIRM</name>
<proteinExistence type="predicted"/>
<protein>
    <submittedName>
        <fullName evidence="1">Cyclic lactone autoinducer peptide</fullName>
    </submittedName>
</protein>
<dbReference type="Proteomes" id="UP000446657">
    <property type="component" value="Unassembled WGS sequence"/>
</dbReference>
<reference evidence="1 2" key="1">
    <citation type="journal article" date="2019" name="Nat. Med.">
        <title>A library of human gut bacterial isolates paired with longitudinal multiomics data enables mechanistic microbiome research.</title>
        <authorList>
            <person name="Poyet M."/>
            <person name="Groussin M."/>
            <person name="Gibbons S.M."/>
            <person name="Avila-Pacheco J."/>
            <person name="Jiang X."/>
            <person name="Kearney S.M."/>
            <person name="Perrotta A.R."/>
            <person name="Berdy B."/>
            <person name="Zhao S."/>
            <person name="Lieberman T.D."/>
            <person name="Swanson P.K."/>
            <person name="Smith M."/>
            <person name="Roesemann S."/>
            <person name="Alexander J.E."/>
            <person name="Rich S.A."/>
            <person name="Livny J."/>
            <person name="Vlamakis H."/>
            <person name="Clish C."/>
            <person name="Bullock K."/>
            <person name="Deik A."/>
            <person name="Scott J."/>
            <person name="Pierce K.A."/>
            <person name="Xavier R.J."/>
            <person name="Alm E.J."/>
        </authorList>
    </citation>
    <scope>NUCLEOTIDE SEQUENCE [LARGE SCALE GENOMIC DNA]</scope>
    <source>
        <strain evidence="1 2">BIOML-A1</strain>
    </source>
</reference>